<dbReference type="Pfam" id="PF06035">
    <property type="entry name" value="Peptidase_C93"/>
    <property type="match status" value="1"/>
</dbReference>
<feature type="signal peptide" evidence="1">
    <location>
        <begin position="1"/>
        <end position="24"/>
    </location>
</feature>
<dbReference type="RefSeq" id="WP_170141980.1">
    <property type="nucleotide sequence ID" value="NZ_QPJY01000001.1"/>
</dbReference>
<reference evidence="2 3" key="1">
    <citation type="submission" date="2018-07" db="EMBL/GenBank/DDBJ databases">
        <title>Genomic Encyclopedia of Type Strains, Phase IV (KMG-IV): sequencing the most valuable type-strain genomes for metagenomic binning, comparative biology and taxonomic classification.</title>
        <authorList>
            <person name="Goeker M."/>
        </authorList>
    </citation>
    <scope>NUCLEOTIDE SEQUENCE [LARGE SCALE GENOMIC DNA]</scope>
    <source>
        <strain evidence="2 3">DSM 26407</strain>
    </source>
</reference>
<evidence type="ECO:0000313" key="3">
    <source>
        <dbReference type="Proteomes" id="UP000252707"/>
    </source>
</evidence>
<sequence length="203" mass="22496">MSAAPLRTAALMACLGLAALAARADPGGPLWAPTPRLNLPVEEVRPAFAPYAEFCAREAGACDLSGPQSLHLTPERMALIAGVNGRVNRGIVLMADVQQYGVEEYWAYPRSGYGDCEDLALEKRARLVALGFPRGALRLGLAQHRRSLFTHALLLVETDAGTYVLNGPGSEVVLWFETPYNFEARERPDGRWERFDQRHWRYD</sequence>
<gene>
    <name evidence="2" type="ORF">DFQ59_101169</name>
</gene>
<comment type="caution">
    <text evidence="2">The sequence shown here is derived from an EMBL/GenBank/DDBJ whole genome shotgun (WGS) entry which is preliminary data.</text>
</comment>
<proteinExistence type="predicted"/>
<accession>A0A369CH18</accession>
<evidence type="ECO:0000256" key="1">
    <source>
        <dbReference type="SAM" id="SignalP"/>
    </source>
</evidence>
<dbReference type="PANTHER" id="PTHR39327">
    <property type="match status" value="1"/>
</dbReference>
<dbReference type="Proteomes" id="UP000252707">
    <property type="component" value="Unassembled WGS sequence"/>
</dbReference>
<keyword evidence="1" id="KW-0732">Signal</keyword>
<evidence type="ECO:0000313" key="2">
    <source>
        <dbReference type="EMBL" id="RCX32871.1"/>
    </source>
</evidence>
<dbReference type="AlphaFoldDB" id="A0A369CH18"/>
<dbReference type="EMBL" id="QPJY01000001">
    <property type="protein sequence ID" value="RCX32871.1"/>
    <property type="molecule type" value="Genomic_DNA"/>
</dbReference>
<protein>
    <submittedName>
        <fullName evidence="2">Putative transglutaminase-like cysteine proteinase</fullName>
    </submittedName>
</protein>
<feature type="chain" id="PRO_5016975978" evidence="1">
    <location>
        <begin position="25"/>
        <end position="203"/>
    </location>
</feature>
<dbReference type="InterPro" id="IPR010319">
    <property type="entry name" value="Transglutaminase-like_Cys_pept"/>
</dbReference>
<keyword evidence="3" id="KW-1185">Reference proteome</keyword>
<name>A0A369CH18_9GAMM</name>
<organism evidence="2 3">
    <name type="scientific">Thioalbus denitrificans</name>
    <dbReference type="NCBI Taxonomy" id="547122"/>
    <lineage>
        <taxon>Bacteria</taxon>
        <taxon>Pseudomonadati</taxon>
        <taxon>Pseudomonadota</taxon>
        <taxon>Gammaproteobacteria</taxon>
        <taxon>Chromatiales</taxon>
        <taxon>Ectothiorhodospiraceae</taxon>
        <taxon>Thioalbus</taxon>
    </lineage>
</organism>
<dbReference type="Gene3D" id="3.10.620.30">
    <property type="match status" value="1"/>
</dbReference>
<dbReference type="PANTHER" id="PTHR39327:SF1">
    <property type="entry name" value="BLR5470 PROTEIN"/>
    <property type="match status" value="1"/>
</dbReference>